<keyword evidence="2" id="KW-0436">Ligase</keyword>
<reference evidence="5 6" key="1">
    <citation type="submission" date="2021-07" db="EMBL/GenBank/DDBJ databases">
        <title>Whole Genome Sequence of Nocardia Iowensis.</title>
        <authorList>
            <person name="Lamm A."/>
            <person name="Collins-Fairclough A.M."/>
            <person name="Bunk B."/>
            <person name="Sproer C."/>
        </authorList>
    </citation>
    <scope>NUCLEOTIDE SEQUENCE [LARGE SCALE GENOMIC DNA]</scope>
    <source>
        <strain evidence="5 6">NRRL 5646</strain>
    </source>
</reference>
<dbReference type="Proteomes" id="UP000694257">
    <property type="component" value="Chromosome"/>
</dbReference>
<organism evidence="5 6">
    <name type="scientific">Nocardia iowensis</name>
    <dbReference type="NCBI Taxonomy" id="204891"/>
    <lineage>
        <taxon>Bacteria</taxon>
        <taxon>Bacillati</taxon>
        <taxon>Actinomycetota</taxon>
        <taxon>Actinomycetes</taxon>
        <taxon>Mycobacteriales</taxon>
        <taxon>Nocardiaceae</taxon>
        <taxon>Nocardia</taxon>
    </lineage>
</organism>
<evidence type="ECO:0000313" key="6">
    <source>
        <dbReference type="Proteomes" id="UP000694257"/>
    </source>
</evidence>
<keyword evidence="6" id="KW-1185">Reference proteome</keyword>
<dbReference type="PANTHER" id="PTHR43201">
    <property type="entry name" value="ACYL-COA SYNTHETASE"/>
    <property type="match status" value="1"/>
</dbReference>
<comment type="similarity">
    <text evidence="1">Belongs to the ATP-dependent AMP-binding enzyme family.</text>
</comment>
<evidence type="ECO:0000259" key="4">
    <source>
        <dbReference type="Pfam" id="PF13193"/>
    </source>
</evidence>
<sequence>MNTAILLYQSALREPDRPAIGHGDEVVYTYAELAGTASAIGRYLARERGLRPGDRIALAMNNTPHYLPVLFAAWWSGLVAVPMNPRLHRREFEQLIADSGAELCVTTADLTAPETVPCLDVMELRSAAGEAGSAQPPALVGPEDPAWLFYTSGTTGRSKGATLTHRNLMAATLSALADLGDAADASLLHLTPMSHAGGLFGIVSVARGRTNVLPRDGAVNARTLAEALTAFGPVTFFAVPTILRRLLDPELFADELIPQVRRIFYGGAPTYVDDLRRVVARFGAQRLWQAFGQGESPCTITHLTPDEHAELPSDGRLMTVGHARTGVQVDVVGPSGEFLPHGEVGEVVVRGDTVMAGYWRNPEATRTTLRDGRLHTGDLGWFDSRGRLTLVDRAKDLIISGGSNIYPREIEESLLTHPAVAEAAVVGRADAEWGELPVAFIVPATAVTPAELDAHCLDRLARYKRPREYHFVAELPRNGYGKVLKTELRKRISLQEGPQ</sequence>
<dbReference type="RefSeq" id="WP_218477871.1">
    <property type="nucleotide sequence ID" value="NZ_BAABJN010000008.1"/>
</dbReference>
<accession>A0ABX8S5C3</accession>
<dbReference type="PROSITE" id="PS00455">
    <property type="entry name" value="AMP_BINDING"/>
    <property type="match status" value="1"/>
</dbReference>
<proteinExistence type="inferred from homology"/>
<dbReference type="EMBL" id="CP078145">
    <property type="protein sequence ID" value="QXN95101.1"/>
    <property type="molecule type" value="Genomic_DNA"/>
</dbReference>
<evidence type="ECO:0000313" key="5">
    <source>
        <dbReference type="EMBL" id="QXN95101.1"/>
    </source>
</evidence>
<feature type="domain" description="AMP-dependent synthetase/ligase" evidence="3">
    <location>
        <begin position="9"/>
        <end position="359"/>
    </location>
</feature>
<name>A0ABX8S5C3_NOCIO</name>
<dbReference type="PANTHER" id="PTHR43201:SF5">
    <property type="entry name" value="MEDIUM-CHAIN ACYL-COA LIGASE ACSF2, MITOCHONDRIAL"/>
    <property type="match status" value="1"/>
</dbReference>
<dbReference type="Pfam" id="PF00501">
    <property type="entry name" value="AMP-binding"/>
    <property type="match status" value="1"/>
</dbReference>
<evidence type="ECO:0000256" key="2">
    <source>
        <dbReference type="ARBA" id="ARBA00022598"/>
    </source>
</evidence>
<protein>
    <submittedName>
        <fullName evidence="5">AMP-binding protein</fullName>
    </submittedName>
</protein>
<dbReference type="InterPro" id="IPR000873">
    <property type="entry name" value="AMP-dep_synth/lig_dom"/>
</dbReference>
<dbReference type="InterPro" id="IPR020845">
    <property type="entry name" value="AMP-binding_CS"/>
</dbReference>
<dbReference type="InterPro" id="IPR025110">
    <property type="entry name" value="AMP-bd_C"/>
</dbReference>
<evidence type="ECO:0000256" key="1">
    <source>
        <dbReference type="ARBA" id="ARBA00006432"/>
    </source>
</evidence>
<evidence type="ECO:0000259" key="3">
    <source>
        <dbReference type="Pfam" id="PF00501"/>
    </source>
</evidence>
<gene>
    <name evidence="5" type="ORF">KV110_19895</name>
</gene>
<dbReference type="Pfam" id="PF13193">
    <property type="entry name" value="AMP-binding_C"/>
    <property type="match status" value="1"/>
</dbReference>
<feature type="domain" description="AMP-binding enzyme C-terminal" evidence="4">
    <location>
        <begin position="409"/>
        <end position="482"/>
    </location>
</feature>